<reference evidence="2 3" key="1">
    <citation type="submission" date="2019-08" db="EMBL/GenBank/DDBJ databases">
        <title>Pelomicrobium methylotrophicum gen. nov., sp. nov. a moderately thermophilic, facultatively anaerobic, lithoautotrophic and methylotrophic bacterium isolated from a terrestrial mud volcano.</title>
        <authorList>
            <person name="Slobodkina G.B."/>
            <person name="Merkel A.Y."/>
            <person name="Slobodkin A.I."/>
        </authorList>
    </citation>
    <scope>NUCLEOTIDE SEQUENCE [LARGE SCALE GENOMIC DNA]</scope>
    <source>
        <strain evidence="2 3">SM250</strain>
    </source>
</reference>
<proteinExistence type="predicted"/>
<dbReference type="PANTHER" id="PTHR42941:SF1">
    <property type="entry name" value="SLL1037 PROTEIN"/>
    <property type="match status" value="1"/>
</dbReference>
<dbReference type="InterPro" id="IPR011852">
    <property type="entry name" value="TRAP_TAXI"/>
</dbReference>
<dbReference type="Proteomes" id="UP000321201">
    <property type="component" value="Unassembled WGS sequence"/>
</dbReference>
<dbReference type="OrthoDB" id="9776669at2"/>
<sequence length="361" mass="39671">MGISLKLRKELPGSLARFAWGCLSSIAGAALLGVVSVSFSPYQAYAQQERKVSILISPAGSGPYEAFAVMQTRASESHPWLRPIAVETPGFNYNVKYLAENPGLWQNSVIGSGSVLEWAAKTGLKPYYPEPLKAAADYRIIGVMGLTGVVFVTTDPKIQKFEDFIGKRVATGLISQNEWGMYPRMILEGTGMLKKLKSLNMLGTDPNVEALLDGRADVATIVMFSSDGLKHTIQPSPFKLLEASNRPFRYISIPPSVIEEYNKKTGANFHVRRYPPNTLPNQPQEVTTFGNYLLLTAHKSFPEDLAYELTKLWVKMGPVVAQYNAMGKIWTPESISAAARLTPDAVHPGAMRAYKELGLVQ</sequence>
<evidence type="ECO:0008006" key="4">
    <source>
        <dbReference type="Google" id="ProtNLM"/>
    </source>
</evidence>
<dbReference type="Pfam" id="PF16868">
    <property type="entry name" value="NMT1_3"/>
    <property type="match status" value="1"/>
</dbReference>
<dbReference type="SUPFAM" id="SSF53850">
    <property type="entry name" value="Periplasmic binding protein-like II"/>
    <property type="match status" value="1"/>
</dbReference>
<keyword evidence="1" id="KW-1133">Transmembrane helix</keyword>
<comment type="caution">
    <text evidence="2">The sequence shown here is derived from an EMBL/GenBank/DDBJ whole genome shotgun (WGS) entry which is preliminary data.</text>
</comment>
<dbReference type="AlphaFoldDB" id="A0A5C7EQ30"/>
<protein>
    <recommendedName>
        <fullName evidence="4">NMT1/THI5 like protein</fullName>
    </recommendedName>
</protein>
<gene>
    <name evidence="2" type="ORF">FR698_15880</name>
</gene>
<feature type="transmembrane region" description="Helical" evidence="1">
    <location>
        <begin position="20"/>
        <end position="42"/>
    </location>
</feature>
<evidence type="ECO:0000313" key="3">
    <source>
        <dbReference type="Proteomes" id="UP000321201"/>
    </source>
</evidence>
<organism evidence="2 3">
    <name type="scientific">Pelomicrobium methylotrophicum</name>
    <dbReference type="NCBI Taxonomy" id="2602750"/>
    <lineage>
        <taxon>Bacteria</taxon>
        <taxon>Pseudomonadati</taxon>
        <taxon>Pseudomonadota</taxon>
        <taxon>Hydrogenophilia</taxon>
        <taxon>Hydrogenophilia incertae sedis</taxon>
        <taxon>Pelomicrobium</taxon>
    </lineage>
</organism>
<keyword evidence="1" id="KW-0812">Transmembrane</keyword>
<dbReference type="PANTHER" id="PTHR42941">
    <property type="entry name" value="SLL1037 PROTEIN"/>
    <property type="match status" value="1"/>
</dbReference>
<accession>A0A5C7EQ30</accession>
<evidence type="ECO:0000313" key="2">
    <source>
        <dbReference type="EMBL" id="TXF10044.1"/>
    </source>
</evidence>
<dbReference type="Gene3D" id="3.40.190.10">
    <property type="entry name" value="Periplasmic binding protein-like II"/>
    <property type="match status" value="2"/>
</dbReference>
<evidence type="ECO:0000256" key="1">
    <source>
        <dbReference type="SAM" id="Phobius"/>
    </source>
</evidence>
<dbReference type="EMBL" id="VPFL01000037">
    <property type="protein sequence ID" value="TXF10044.1"/>
    <property type="molecule type" value="Genomic_DNA"/>
</dbReference>
<dbReference type="RefSeq" id="WP_147801164.1">
    <property type="nucleotide sequence ID" value="NZ_VPFL01000037.1"/>
</dbReference>
<keyword evidence="3" id="KW-1185">Reference proteome</keyword>
<dbReference type="InParanoid" id="A0A5C7EQ30"/>
<keyword evidence="1" id="KW-0472">Membrane</keyword>
<name>A0A5C7EQ30_9PROT</name>